<accession>A0A813R812</accession>
<feature type="region of interest" description="Disordered" evidence="1">
    <location>
        <begin position="28"/>
        <end position="59"/>
    </location>
</feature>
<name>A0A813R812_ADIRI</name>
<dbReference type="EMBL" id="CAJNOJ010000010">
    <property type="protein sequence ID" value="CAF0780127.1"/>
    <property type="molecule type" value="Genomic_DNA"/>
</dbReference>
<gene>
    <name evidence="2" type="ORF">EDS130_LOCUS3779</name>
</gene>
<sequence>MNKSVNETTYTTITSIPCNHIHQREAYRKTKVQSASKENSSPKKHSHTIPIPSPHQSIPFEKTSPSLFNTFQSLSFPDVPSNNDDYEDVPTLSDEYTTTANAHNEQFQAIKAQFQTYLNDIESNSLSRVIHLLSFYNHFNNEQIQTVLHHIGQTNVNTNDINRLLMNDRRMFVNEQFPNLRTILNEHKKGKD</sequence>
<dbReference type="OrthoDB" id="9987743at2759"/>
<evidence type="ECO:0000256" key="1">
    <source>
        <dbReference type="SAM" id="MobiDB-lite"/>
    </source>
</evidence>
<reference evidence="2" key="1">
    <citation type="submission" date="2021-02" db="EMBL/GenBank/DDBJ databases">
        <authorList>
            <person name="Nowell W R."/>
        </authorList>
    </citation>
    <scope>NUCLEOTIDE SEQUENCE</scope>
</reference>
<proteinExistence type="predicted"/>
<protein>
    <submittedName>
        <fullName evidence="2">Uncharacterized protein</fullName>
    </submittedName>
</protein>
<evidence type="ECO:0000313" key="2">
    <source>
        <dbReference type="EMBL" id="CAF0780127.1"/>
    </source>
</evidence>
<evidence type="ECO:0000313" key="3">
    <source>
        <dbReference type="Proteomes" id="UP000663852"/>
    </source>
</evidence>
<organism evidence="2 3">
    <name type="scientific">Adineta ricciae</name>
    <name type="common">Rotifer</name>
    <dbReference type="NCBI Taxonomy" id="249248"/>
    <lineage>
        <taxon>Eukaryota</taxon>
        <taxon>Metazoa</taxon>
        <taxon>Spiralia</taxon>
        <taxon>Gnathifera</taxon>
        <taxon>Rotifera</taxon>
        <taxon>Eurotatoria</taxon>
        <taxon>Bdelloidea</taxon>
        <taxon>Adinetida</taxon>
        <taxon>Adinetidae</taxon>
        <taxon>Adineta</taxon>
    </lineage>
</organism>
<dbReference type="AlphaFoldDB" id="A0A813R812"/>
<dbReference type="Proteomes" id="UP000663852">
    <property type="component" value="Unassembled WGS sequence"/>
</dbReference>
<comment type="caution">
    <text evidence="2">The sequence shown here is derived from an EMBL/GenBank/DDBJ whole genome shotgun (WGS) entry which is preliminary data.</text>
</comment>